<evidence type="ECO:0000313" key="1">
    <source>
        <dbReference type="EMBL" id="ARV77488.1"/>
    </source>
</evidence>
<dbReference type="EMBL" id="MF063068">
    <property type="protein sequence ID" value="ARV77488.1"/>
    <property type="molecule type" value="Genomic_DNA"/>
</dbReference>
<reference evidence="1 2" key="1">
    <citation type="submission" date="2017-05" db="EMBL/GenBank/DDBJ databases">
        <authorList>
            <person name="Song R."/>
            <person name="Chenine A.L."/>
            <person name="Ruprecht R.M."/>
        </authorList>
    </citation>
    <scope>NUCLEOTIDE SEQUENCE [LARGE SCALE GENOMIC DNA]</scope>
</reference>
<protein>
    <submittedName>
        <fullName evidence="1">Uncharacterized protein</fullName>
    </submittedName>
</protein>
<keyword evidence="2" id="KW-1185">Reference proteome</keyword>
<sequence length="149" mass="17309">MSDVKYYRGPTEIRTALREIDETFYSHYLSGIPKSSIRDKDVLEVYPDNDIQLRRWRLNLRLTWIQTYRNIKPGGESIVITGDAINDAILSFICGFGTDVLLKHLVHSRAFVKEDCFTVHYLNRDIRPTWKLETADGEVLMCPPKMESV</sequence>
<organism evidence="1 2">
    <name type="scientific">Pseudomonas phage Noxifer</name>
    <dbReference type="NCBI Taxonomy" id="2006684"/>
    <lineage>
        <taxon>Viruses</taxon>
        <taxon>Duplodnaviria</taxon>
        <taxon>Heunggongvirae</taxon>
        <taxon>Uroviricota</taxon>
        <taxon>Caudoviricetes</taxon>
        <taxon>Chimalliviridae</taxon>
        <taxon>Noxifervirus</taxon>
        <taxon>Noxifervirus noxifer</taxon>
    </lineage>
</organism>
<gene>
    <name evidence="1" type="ORF">NOXIFER_323</name>
</gene>
<proteinExistence type="predicted"/>
<name>A0A1Y0T1Q7_9CAUD</name>
<evidence type="ECO:0000313" key="2">
    <source>
        <dbReference type="Proteomes" id="UP000224829"/>
    </source>
</evidence>
<dbReference type="Proteomes" id="UP000224829">
    <property type="component" value="Segment"/>
</dbReference>
<accession>A0A1Y0T1Q7</accession>